<dbReference type="EMBL" id="CM047587">
    <property type="protein sequence ID" value="KAI9906496.1"/>
    <property type="molecule type" value="Genomic_DNA"/>
</dbReference>
<gene>
    <name evidence="1" type="ORF">PsorP6_003465</name>
</gene>
<organism evidence="1 2">
    <name type="scientific">Peronosclerospora sorghi</name>
    <dbReference type="NCBI Taxonomy" id="230839"/>
    <lineage>
        <taxon>Eukaryota</taxon>
        <taxon>Sar</taxon>
        <taxon>Stramenopiles</taxon>
        <taxon>Oomycota</taxon>
        <taxon>Peronosporomycetes</taxon>
        <taxon>Peronosporales</taxon>
        <taxon>Peronosporaceae</taxon>
        <taxon>Peronosclerospora</taxon>
    </lineage>
</organism>
<sequence length="324" mass="36166">MYAGRTVCGLPSDRPDFALLPPRFRNGSTDTINRALDLCFPGLPANIRLIAERALPSVIFHRDYLKRTIPAGNPLLKTLPFRSDAELIQELEDCVVCTLPDPEEGLRATGVPPHVSMMHSFSTVSSKVDEGIRLQSVHAKDIVAEVVTRIVRELEDRAIGSGTVTTDGLKSALMDCLRASATVAGEDRGRSLFFWGGKFHLFPQGFEIPTGSVSQVWQLWCCGDPDQRVPPLKSLQPTDLETRNARKRLSDLKFLMSFIENRTVDLGKMKPRLNIVEAIEIFETCKNVVNVQETSSKNRKRRSSQLSWLTIATLKRKKEDPPPS</sequence>
<proteinExistence type="predicted"/>
<dbReference type="Proteomes" id="UP001163321">
    <property type="component" value="Chromosome 8"/>
</dbReference>
<comment type="caution">
    <text evidence="1">The sequence shown here is derived from an EMBL/GenBank/DDBJ whole genome shotgun (WGS) entry which is preliminary data.</text>
</comment>
<protein>
    <submittedName>
        <fullName evidence="1">Uncharacterized protein</fullName>
    </submittedName>
</protein>
<keyword evidence="2" id="KW-1185">Reference proteome</keyword>
<name>A0ACC0VL45_9STRA</name>
<evidence type="ECO:0000313" key="2">
    <source>
        <dbReference type="Proteomes" id="UP001163321"/>
    </source>
</evidence>
<reference evidence="1 2" key="1">
    <citation type="journal article" date="2022" name="bioRxiv">
        <title>The genome of the oomycete Peronosclerospora sorghi, a cosmopolitan pathogen of maize and sorghum, is inflated with dispersed pseudogenes.</title>
        <authorList>
            <person name="Fletcher K."/>
            <person name="Martin F."/>
            <person name="Isakeit T."/>
            <person name="Cavanaugh K."/>
            <person name="Magill C."/>
            <person name="Michelmore R."/>
        </authorList>
    </citation>
    <scope>NUCLEOTIDE SEQUENCE [LARGE SCALE GENOMIC DNA]</scope>
    <source>
        <strain evidence="1">P6</strain>
    </source>
</reference>
<accession>A0ACC0VL45</accession>
<evidence type="ECO:0000313" key="1">
    <source>
        <dbReference type="EMBL" id="KAI9906496.1"/>
    </source>
</evidence>